<reference evidence="10 11" key="1">
    <citation type="submission" date="2021-01" db="EMBL/GenBank/DDBJ databases">
        <title>Whole genome shotgun sequence of Plantactinospora endophytica NBRC 110450.</title>
        <authorList>
            <person name="Komaki H."/>
            <person name="Tamura T."/>
        </authorList>
    </citation>
    <scope>NUCLEOTIDE SEQUENCE [LARGE SCALE GENOMIC DNA]</scope>
    <source>
        <strain evidence="10 11">NBRC 110450</strain>
    </source>
</reference>
<keyword evidence="6 8" id="KW-0472">Membrane</keyword>
<dbReference type="InterPro" id="IPR050171">
    <property type="entry name" value="MFS_Transporters"/>
</dbReference>
<feature type="transmembrane region" description="Helical" evidence="8">
    <location>
        <begin position="103"/>
        <end position="124"/>
    </location>
</feature>
<comment type="subcellular location">
    <subcellularLocation>
        <location evidence="1">Cell membrane</location>
        <topology evidence="1">Multi-pass membrane protein</topology>
    </subcellularLocation>
</comment>
<evidence type="ECO:0000256" key="3">
    <source>
        <dbReference type="ARBA" id="ARBA00022475"/>
    </source>
</evidence>
<dbReference type="Pfam" id="PF07690">
    <property type="entry name" value="MFS_1"/>
    <property type="match status" value="1"/>
</dbReference>
<dbReference type="PANTHER" id="PTHR23517:SF2">
    <property type="entry name" value="MULTIDRUG RESISTANCE PROTEIN MDTH"/>
    <property type="match status" value="1"/>
</dbReference>
<dbReference type="InterPro" id="IPR036259">
    <property type="entry name" value="MFS_trans_sf"/>
</dbReference>
<feature type="transmembrane region" description="Helical" evidence="8">
    <location>
        <begin position="267"/>
        <end position="286"/>
    </location>
</feature>
<dbReference type="PANTHER" id="PTHR23517">
    <property type="entry name" value="RESISTANCE PROTEIN MDTM, PUTATIVE-RELATED-RELATED"/>
    <property type="match status" value="1"/>
</dbReference>
<evidence type="ECO:0000256" key="6">
    <source>
        <dbReference type="ARBA" id="ARBA00023136"/>
    </source>
</evidence>
<sequence>MRDVPRVVWTLAAGRFVNAAGSFVSFFLFLYLTGPRGLPVGQAGLISGALGAGMLLGNFTGGWFGDRFGHRRALLAASAVAGLGTLAIPWLPVLTLGLVTPLIGYAGAASGVAQGALVALAVPAGERRRSVAITRAAFNAGCVIGPPVGALLSTYSFSWLFVLDGVLTLLVRAVTARLLPADPPRPAHRPSGLPALWRAVRADRGLLVLLPAVVVVDVVYRQLYSTLPVWLRDHGQPVGLYAALIALGSAMILCLEIPVTMALARRPALALIGAGYCLVGVGFGLFSLGTAAWLVVAAMVVLTCGEILYKTTATAHVLDAAPPALVGQYQGLYMGAATSGTILAPPVGALVYTVAPGLLWPLCAIAAITAGLVAWSTGRRRPEPLPDPSDPTGQSAPTDPTNSADPTGPSDRSGPTRPDGPAGSGGADRSEPPAVVSGQARSGQQGD</sequence>
<evidence type="ECO:0000256" key="4">
    <source>
        <dbReference type="ARBA" id="ARBA00022692"/>
    </source>
</evidence>
<dbReference type="Proteomes" id="UP000646749">
    <property type="component" value="Unassembled WGS sequence"/>
</dbReference>
<name>A0ABQ4EC93_9ACTN</name>
<evidence type="ECO:0000256" key="5">
    <source>
        <dbReference type="ARBA" id="ARBA00022989"/>
    </source>
</evidence>
<feature type="compositionally biased region" description="Polar residues" evidence="7">
    <location>
        <begin position="391"/>
        <end position="405"/>
    </location>
</feature>
<proteinExistence type="predicted"/>
<dbReference type="InterPro" id="IPR011701">
    <property type="entry name" value="MFS"/>
</dbReference>
<gene>
    <name evidence="10" type="ORF">Pen02_72910</name>
</gene>
<dbReference type="EMBL" id="BONW01000044">
    <property type="protein sequence ID" value="GIG92355.1"/>
    <property type="molecule type" value="Genomic_DNA"/>
</dbReference>
<feature type="transmembrane region" description="Helical" evidence="8">
    <location>
        <begin position="7"/>
        <end position="31"/>
    </location>
</feature>
<comment type="caution">
    <text evidence="10">The sequence shown here is derived from an EMBL/GenBank/DDBJ whole genome shotgun (WGS) entry which is preliminary data.</text>
</comment>
<dbReference type="PRINTS" id="PR01035">
    <property type="entry name" value="TCRTETA"/>
</dbReference>
<evidence type="ECO:0000256" key="2">
    <source>
        <dbReference type="ARBA" id="ARBA00022448"/>
    </source>
</evidence>
<dbReference type="RefSeq" id="WP_203870710.1">
    <property type="nucleotide sequence ID" value="NZ_BONW01000044.1"/>
</dbReference>
<feature type="transmembrane region" description="Helical" evidence="8">
    <location>
        <begin position="73"/>
        <end position="91"/>
    </location>
</feature>
<keyword evidence="2" id="KW-0813">Transport</keyword>
<dbReference type="PROSITE" id="PS50850">
    <property type="entry name" value="MFS"/>
    <property type="match status" value="1"/>
</dbReference>
<keyword evidence="4 8" id="KW-0812">Transmembrane</keyword>
<feature type="transmembrane region" description="Helical" evidence="8">
    <location>
        <begin position="43"/>
        <end position="61"/>
    </location>
</feature>
<feature type="region of interest" description="Disordered" evidence="7">
    <location>
        <begin position="379"/>
        <end position="447"/>
    </location>
</feature>
<keyword evidence="11" id="KW-1185">Reference proteome</keyword>
<dbReference type="InterPro" id="IPR001958">
    <property type="entry name" value="Tet-R_TetA/multi-R_MdtG-like"/>
</dbReference>
<evidence type="ECO:0000256" key="1">
    <source>
        <dbReference type="ARBA" id="ARBA00004651"/>
    </source>
</evidence>
<evidence type="ECO:0000259" key="9">
    <source>
        <dbReference type="PROSITE" id="PS50850"/>
    </source>
</evidence>
<keyword evidence="3" id="KW-1003">Cell membrane</keyword>
<protein>
    <recommendedName>
        <fullName evidence="9">Major facilitator superfamily (MFS) profile domain-containing protein</fullName>
    </recommendedName>
</protein>
<dbReference type="Gene3D" id="1.20.1250.20">
    <property type="entry name" value="MFS general substrate transporter like domains"/>
    <property type="match status" value="1"/>
</dbReference>
<dbReference type="SUPFAM" id="SSF103473">
    <property type="entry name" value="MFS general substrate transporter"/>
    <property type="match status" value="1"/>
</dbReference>
<feature type="domain" description="Major facilitator superfamily (MFS) profile" evidence="9">
    <location>
        <begin position="7"/>
        <end position="381"/>
    </location>
</feature>
<keyword evidence="5 8" id="KW-1133">Transmembrane helix</keyword>
<evidence type="ECO:0000256" key="7">
    <source>
        <dbReference type="SAM" id="MobiDB-lite"/>
    </source>
</evidence>
<accession>A0ABQ4EC93</accession>
<feature type="transmembrane region" description="Helical" evidence="8">
    <location>
        <begin position="136"/>
        <end position="153"/>
    </location>
</feature>
<evidence type="ECO:0000256" key="8">
    <source>
        <dbReference type="SAM" id="Phobius"/>
    </source>
</evidence>
<feature type="transmembrane region" description="Helical" evidence="8">
    <location>
        <begin position="358"/>
        <end position="375"/>
    </location>
</feature>
<organism evidence="10 11">
    <name type="scientific">Plantactinospora endophytica</name>
    <dbReference type="NCBI Taxonomy" id="673535"/>
    <lineage>
        <taxon>Bacteria</taxon>
        <taxon>Bacillati</taxon>
        <taxon>Actinomycetota</taxon>
        <taxon>Actinomycetes</taxon>
        <taxon>Micromonosporales</taxon>
        <taxon>Micromonosporaceae</taxon>
        <taxon>Plantactinospora</taxon>
    </lineage>
</organism>
<evidence type="ECO:0000313" key="10">
    <source>
        <dbReference type="EMBL" id="GIG92355.1"/>
    </source>
</evidence>
<evidence type="ECO:0000313" key="11">
    <source>
        <dbReference type="Proteomes" id="UP000646749"/>
    </source>
</evidence>
<feature type="transmembrane region" description="Helical" evidence="8">
    <location>
        <begin position="238"/>
        <end position="255"/>
    </location>
</feature>
<dbReference type="InterPro" id="IPR020846">
    <property type="entry name" value="MFS_dom"/>
</dbReference>